<keyword evidence="2" id="KW-0732">Signal</keyword>
<dbReference type="InterPro" id="IPR012854">
    <property type="entry name" value="Cu_amine_oxidase-like_N"/>
</dbReference>
<dbReference type="PANTHER" id="PTHR40446:SF2">
    <property type="entry name" value="N-ACETYLGLUCOSAMINE-1-PHOSPHODIESTER ALPHA-N-ACETYLGLUCOSAMINIDASE"/>
    <property type="match status" value="1"/>
</dbReference>
<proteinExistence type="predicted"/>
<evidence type="ECO:0000313" key="5">
    <source>
        <dbReference type="EMBL" id="WBW49545.1"/>
    </source>
</evidence>
<dbReference type="EMBL" id="CP115667">
    <property type="protein sequence ID" value="WBW49545.1"/>
    <property type="molecule type" value="Genomic_DNA"/>
</dbReference>
<gene>
    <name evidence="5" type="ORF">O6R05_05995</name>
</gene>
<reference evidence="5 6" key="1">
    <citation type="submission" date="2023-01" db="EMBL/GenBank/DDBJ databases">
        <authorList>
            <person name="Lee S.H."/>
            <person name="Jung H.S."/>
            <person name="Yun J.U."/>
        </authorList>
    </citation>
    <scope>NUCLEOTIDE SEQUENCE [LARGE SCALE GENOMIC DNA]</scope>
    <source>
        <strain evidence="5 6">CBA3646</strain>
    </source>
</reference>
<feature type="chain" id="PRO_5047470153" evidence="2">
    <location>
        <begin position="26"/>
        <end position="717"/>
    </location>
</feature>
<dbReference type="Pfam" id="PF07833">
    <property type="entry name" value="Cu_amine_oxidN1"/>
    <property type="match status" value="1"/>
</dbReference>
<evidence type="ECO:0000313" key="6">
    <source>
        <dbReference type="Proteomes" id="UP001210339"/>
    </source>
</evidence>
<name>A0ABY7QTD5_9FIRM</name>
<feature type="domain" description="Copper amine oxidase-like N-terminal" evidence="3">
    <location>
        <begin position="578"/>
        <end position="683"/>
    </location>
</feature>
<evidence type="ECO:0000259" key="3">
    <source>
        <dbReference type="Pfam" id="PF07833"/>
    </source>
</evidence>
<keyword evidence="6" id="KW-1185">Reference proteome</keyword>
<protein>
    <submittedName>
        <fullName evidence="5">Stalk domain-containing protein</fullName>
    </submittedName>
</protein>
<sequence>MKRLRYSIYVIALLCVMVLTQTTYAEEVYRETFSPGATRVTYDVTYDKNRAIIEVLELDLNNPGLDLKVVAGQGKYTQHATVSSMAERTDAEALVNGDYYNTLLQGAPDSASIIDGRLVSSPAVYTDRHTLAITADKRAVIDTTYFEGKVTAANDVSYPIDGLNKSYYWYDGTGEYSHENKIQVYNDFWASASRGDEKNTEVLVNANGVVEAISPKQSLPYAVPDGKLILQVSAAAEDFVNQNIKVGDTIKVNFGITPNDNYQFLIGGHALLVDKGQSVPYTKDINVLGGRRARTAVGVSADHKMIYLIAAEGRTDRSKGLTLGELSDFMTRLGVERAMNLDGGGSTAMVVKNLGNTERTRVINPEKNAAERKVVSGIGIYNTLPKTGQPQGIKFTGPDTLVIGESGLYQATGAWDTNLHPMDISSWGYHFETPSDLALVSESYLLALQPGNLELALKADNGLSATKQITIQGYDAIKTLTVTTDKKRIAPGETLHIQAEATLSDGRKVILSPRVLDFMLTDMEGSWDSESGNLLITSTGNGIGHITLKGGGIIQGEAKLFDTSVTVIEMTVNKKAYTVNDTAATLDAAPFIQDSRTLVPVRFVAEALGLDVAWDEATKQVTLQGAKTLKLTIGSNAYIVDGVSQAMDTNPLIKDSRTFVPIRFIAEALGLDVAWDEATKQVTLINIPQNLKATKTPLADAPSTPESKLAVPTDQPA</sequence>
<feature type="signal peptide" evidence="2">
    <location>
        <begin position="1"/>
        <end position="25"/>
    </location>
</feature>
<dbReference type="SUPFAM" id="SSF55383">
    <property type="entry name" value="Copper amine oxidase, domain N"/>
    <property type="match status" value="1"/>
</dbReference>
<feature type="region of interest" description="Disordered" evidence="1">
    <location>
        <begin position="695"/>
        <end position="717"/>
    </location>
</feature>
<dbReference type="Pfam" id="PF09992">
    <property type="entry name" value="NAGPA"/>
    <property type="match status" value="1"/>
</dbReference>
<evidence type="ECO:0000259" key="4">
    <source>
        <dbReference type="Pfam" id="PF09992"/>
    </source>
</evidence>
<dbReference type="RefSeq" id="WP_271191077.1">
    <property type="nucleotide sequence ID" value="NZ_CP115667.1"/>
</dbReference>
<organism evidence="5 6">
    <name type="scientific">Peptoniphilus equinus</name>
    <dbReference type="NCBI Taxonomy" id="3016343"/>
    <lineage>
        <taxon>Bacteria</taxon>
        <taxon>Bacillati</taxon>
        <taxon>Bacillota</taxon>
        <taxon>Tissierellia</taxon>
        <taxon>Tissierellales</taxon>
        <taxon>Peptoniphilaceae</taxon>
        <taxon>Peptoniphilus</taxon>
    </lineage>
</organism>
<dbReference type="Proteomes" id="UP001210339">
    <property type="component" value="Chromosome"/>
</dbReference>
<dbReference type="Gene3D" id="3.30.457.10">
    <property type="entry name" value="Copper amine oxidase-like, N-terminal domain"/>
    <property type="match status" value="1"/>
</dbReference>
<feature type="domain" description="Phosphodiester glycosidase" evidence="4">
    <location>
        <begin position="199"/>
        <end position="381"/>
    </location>
</feature>
<evidence type="ECO:0000256" key="2">
    <source>
        <dbReference type="SAM" id="SignalP"/>
    </source>
</evidence>
<evidence type="ECO:0000256" key="1">
    <source>
        <dbReference type="SAM" id="MobiDB-lite"/>
    </source>
</evidence>
<dbReference type="PANTHER" id="PTHR40446">
    <property type="entry name" value="N-ACETYLGLUCOSAMINE-1-PHOSPHODIESTER ALPHA-N-ACETYLGLUCOSAMINIDASE"/>
    <property type="match status" value="1"/>
</dbReference>
<accession>A0ABY7QTD5</accession>
<dbReference type="InterPro" id="IPR036582">
    <property type="entry name" value="Mao_N_sf"/>
</dbReference>
<dbReference type="InterPro" id="IPR018711">
    <property type="entry name" value="NAGPA"/>
</dbReference>